<evidence type="ECO:0000256" key="6">
    <source>
        <dbReference type="ARBA" id="ARBA00023136"/>
    </source>
</evidence>
<feature type="transmembrane region" description="Helical" evidence="8">
    <location>
        <begin position="89"/>
        <end position="109"/>
    </location>
</feature>
<keyword evidence="10" id="KW-0012">Acyltransferase</keyword>
<protein>
    <submittedName>
        <fullName evidence="10">Acyltransferase-like protein</fullName>
    </submittedName>
</protein>
<dbReference type="GO" id="GO:0009246">
    <property type="term" value="P:enterobacterial common antigen biosynthetic process"/>
    <property type="evidence" value="ECO:0007669"/>
    <property type="project" value="TreeGrafter"/>
</dbReference>
<dbReference type="GO" id="GO:0005886">
    <property type="term" value="C:plasma membrane"/>
    <property type="evidence" value="ECO:0007669"/>
    <property type="project" value="UniProtKB-SubCell"/>
</dbReference>
<feature type="transmembrane region" description="Helical" evidence="8">
    <location>
        <begin position="129"/>
        <end position="153"/>
    </location>
</feature>
<feature type="transmembrane region" description="Helical" evidence="8">
    <location>
        <begin position="281"/>
        <end position="301"/>
    </location>
</feature>
<keyword evidence="6 8" id="KW-0472">Membrane</keyword>
<name>A0A2M9CIY2_9MICO</name>
<dbReference type="AlphaFoldDB" id="A0A2M9CIY2"/>
<comment type="caution">
    <text evidence="10">The sequence shown here is derived from an EMBL/GenBank/DDBJ whole genome shotgun (WGS) entry which is preliminary data.</text>
</comment>
<evidence type="ECO:0000256" key="8">
    <source>
        <dbReference type="SAM" id="Phobius"/>
    </source>
</evidence>
<evidence type="ECO:0000256" key="1">
    <source>
        <dbReference type="ARBA" id="ARBA00004651"/>
    </source>
</evidence>
<feature type="transmembrane region" description="Helical" evidence="8">
    <location>
        <begin position="59"/>
        <end position="77"/>
    </location>
</feature>
<accession>A0A2M9CIY2</accession>
<evidence type="ECO:0000256" key="4">
    <source>
        <dbReference type="ARBA" id="ARBA00022692"/>
    </source>
</evidence>
<keyword evidence="4 8" id="KW-0812">Transmembrane</keyword>
<feature type="domain" description="Acyltransferase 3" evidence="9">
    <location>
        <begin position="19"/>
        <end position="322"/>
    </location>
</feature>
<keyword evidence="3" id="KW-1003">Cell membrane</keyword>
<dbReference type="Pfam" id="PF01757">
    <property type="entry name" value="Acyl_transf_3"/>
    <property type="match status" value="1"/>
</dbReference>
<proteinExistence type="inferred from homology"/>
<evidence type="ECO:0000259" key="9">
    <source>
        <dbReference type="Pfam" id="PF01757"/>
    </source>
</evidence>
<feature type="region of interest" description="Disordered" evidence="7">
    <location>
        <begin position="346"/>
        <end position="368"/>
    </location>
</feature>
<keyword evidence="5 8" id="KW-1133">Transmembrane helix</keyword>
<evidence type="ECO:0000256" key="5">
    <source>
        <dbReference type="ARBA" id="ARBA00022989"/>
    </source>
</evidence>
<feature type="transmembrane region" description="Helical" evidence="8">
    <location>
        <begin position="215"/>
        <end position="234"/>
    </location>
</feature>
<evidence type="ECO:0000313" key="11">
    <source>
        <dbReference type="Proteomes" id="UP000228758"/>
    </source>
</evidence>
<evidence type="ECO:0000313" key="10">
    <source>
        <dbReference type="EMBL" id="PJJ71849.1"/>
    </source>
</evidence>
<dbReference type="InterPro" id="IPR002656">
    <property type="entry name" value="Acyl_transf_3_dom"/>
</dbReference>
<feature type="transmembrane region" description="Helical" evidence="8">
    <location>
        <begin position="20"/>
        <end position="39"/>
    </location>
</feature>
<feature type="transmembrane region" description="Helical" evidence="8">
    <location>
        <begin position="185"/>
        <end position="203"/>
    </location>
</feature>
<feature type="transmembrane region" description="Helical" evidence="8">
    <location>
        <begin position="307"/>
        <end position="328"/>
    </location>
</feature>
<gene>
    <name evidence="10" type="ORF">CLV46_1403</name>
</gene>
<feature type="transmembrane region" description="Helical" evidence="8">
    <location>
        <begin position="240"/>
        <end position="260"/>
    </location>
</feature>
<dbReference type="PANTHER" id="PTHR40074:SF4">
    <property type="entry name" value="INNER MEMBRANE PROTEIN YCFT"/>
    <property type="match status" value="1"/>
</dbReference>
<dbReference type="RefSeq" id="WP_157802256.1">
    <property type="nucleotide sequence ID" value="NZ_PGFF01000001.1"/>
</dbReference>
<reference evidence="10 11" key="1">
    <citation type="submission" date="2017-11" db="EMBL/GenBank/DDBJ databases">
        <title>Genomic Encyclopedia of Archaeal and Bacterial Type Strains, Phase II (KMG-II): From Individual Species to Whole Genera.</title>
        <authorList>
            <person name="Goeker M."/>
        </authorList>
    </citation>
    <scope>NUCLEOTIDE SEQUENCE [LARGE SCALE GENOMIC DNA]</scope>
    <source>
        <strain evidence="10 11">DSM 27393</strain>
    </source>
</reference>
<dbReference type="OrthoDB" id="4394033at2"/>
<dbReference type="EMBL" id="PGFF01000001">
    <property type="protein sequence ID" value="PJJ71849.1"/>
    <property type="molecule type" value="Genomic_DNA"/>
</dbReference>
<dbReference type="GO" id="GO:0016413">
    <property type="term" value="F:O-acetyltransferase activity"/>
    <property type="evidence" value="ECO:0007669"/>
    <property type="project" value="TreeGrafter"/>
</dbReference>
<evidence type="ECO:0000256" key="7">
    <source>
        <dbReference type="SAM" id="MobiDB-lite"/>
    </source>
</evidence>
<comment type="subcellular location">
    <subcellularLocation>
        <location evidence="1">Cell membrane</location>
        <topology evidence="1">Multi-pass membrane protein</topology>
    </subcellularLocation>
</comment>
<keyword evidence="11" id="KW-1185">Reference proteome</keyword>
<sequence>MDPNRRASWLVRPDVGHRDWVDFAKGLAIVLVAYFHAVLMLRTVEVDSGGGRLKVLLEMFPMPTFFIIAGLFSARLLTWTLSEAWRRRILLYLYLYALWSVIRFVFYWIVPGASGEVGEISAQNPLGLAAILVWPSSSYWFIYALAIFTFVTWAIRRLPVWVQITSAAVISSLFSSGLINTTNVGWNRIGAYLVFFVAGVHFSKWIVRAAPKARWWHVVAFGAGALAVVALLLLLRGTHIPGLALIGQVCAVGLGIAVSVQLVRVRPLAFVSHLGANSYQIYLIHLFVIAASVVLVSLVAGDHTPRIVALLLSVTVAAVAIYLSLVIARLTRRFSWLYVLPRRRSRRPRSTSGAPDPSPAASETRAAP</sequence>
<dbReference type="PANTHER" id="PTHR40074">
    <property type="entry name" value="O-ACETYLTRANSFERASE WECH"/>
    <property type="match status" value="1"/>
</dbReference>
<evidence type="ECO:0000256" key="3">
    <source>
        <dbReference type="ARBA" id="ARBA00022475"/>
    </source>
</evidence>
<keyword evidence="10" id="KW-0808">Transferase</keyword>
<comment type="similarity">
    <text evidence="2">Belongs to the acyltransferase 3 family.</text>
</comment>
<evidence type="ECO:0000256" key="2">
    <source>
        <dbReference type="ARBA" id="ARBA00007400"/>
    </source>
</evidence>
<dbReference type="Proteomes" id="UP000228758">
    <property type="component" value="Unassembled WGS sequence"/>
</dbReference>
<organism evidence="10 11">
    <name type="scientific">Diaminobutyricimonas aerilata</name>
    <dbReference type="NCBI Taxonomy" id="1162967"/>
    <lineage>
        <taxon>Bacteria</taxon>
        <taxon>Bacillati</taxon>
        <taxon>Actinomycetota</taxon>
        <taxon>Actinomycetes</taxon>
        <taxon>Micrococcales</taxon>
        <taxon>Microbacteriaceae</taxon>
        <taxon>Diaminobutyricimonas</taxon>
    </lineage>
</organism>